<dbReference type="Proteomes" id="UP001149140">
    <property type="component" value="Unassembled WGS sequence"/>
</dbReference>
<dbReference type="AlphaFoldDB" id="A0A9X3MMC7"/>
<reference evidence="1" key="1">
    <citation type="submission" date="2022-10" db="EMBL/GenBank/DDBJ databases">
        <title>The WGS of Solirubrobacter ginsenosidimutans DSM 21036.</title>
        <authorList>
            <person name="Jiang Z."/>
        </authorList>
    </citation>
    <scope>NUCLEOTIDE SEQUENCE</scope>
    <source>
        <strain evidence="1">DSM 21036</strain>
    </source>
</reference>
<dbReference type="RefSeq" id="WP_270037351.1">
    <property type="nucleotide sequence ID" value="NZ_JAPDOD010000001.1"/>
</dbReference>
<gene>
    <name evidence="1" type="ORF">OM076_00645</name>
</gene>
<evidence type="ECO:0000313" key="1">
    <source>
        <dbReference type="EMBL" id="MDA0158755.1"/>
    </source>
</evidence>
<keyword evidence="2" id="KW-1185">Reference proteome</keyword>
<accession>A0A9X3MMC7</accession>
<evidence type="ECO:0000313" key="2">
    <source>
        <dbReference type="Proteomes" id="UP001149140"/>
    </source>
</evidence>
<name>A0A9X3MMC7_9ACTN</name>
<dbReference type="EMBL" id="JAPDOD010000001">
    <property type="protein sequence ID" value="MDA0158755.1"/>
    <property type="molecule type" value="Genomic_DNA"/>
</dbReference>
<organism evidence="1 2">
    <name type="scientific">Solirubrobacter ginsenosidimutans</name>
    <dbReference type="NCBI Taxonomy" id="490573"/>
    <lineage>
        <taxon>Bacteria</taxon>
        <taxon>Bacillati</taxon>
        <taxon>Actinomycetota</taxon>
        <taxon>Thermoleophilia</taxon>
        <taxon>Solirubrobacterales</taxon>
        <taxon>Solirubrobacteraceae</taxon>
        <taxon>Solirubrobacter</taxon>
    </lineage>
</organism>
<protein>
    <submittedName>
        <fullName evidence="1">Uncharacterized protein</fullName>
    </submittedName>
</protein>
<proteinExistence type="predicted"/>
<comment type="caution">
    <text evidence="1">The sequence shown here is derived from an EMBL/GenBank/DDBJ whole genome shotgun (WGS) entry which is preliminary data.</text>
</comment>
<sequence>MPIRDELRVDIEGPMNGWVAVAIVAGSRRYAFDASFTPNDAIAELVSALLAVASFETTRQVSWNDEPTQHRLDLARTGDEIRLALTTDRREGPDSSVAFAGSVERVVGPFVVALENLQRRQGADVYAREWRHPFPATAVEHLRAVLAHD</sequence>